<dbReference type="Pfam" id="PF08447">
    <property type="entry name" value="PAS_3"/>
    <property type="match status" value="1"/>
</dbReference>
<evidence type="ECO:0000313" key="3">
    <source>
        <dbReference type="EMBL" id="NLK33636.1"/>
    </source>
</evidence>
<reference evidence="2 4" key="1">
    <citation type="journal article" date="2016" name="Int. J. Syst. Evol. Microbiol.">
        <title>Methanosarcina flavescens sp. nov., a methanogenic archaeon isolated from a full-scale anaerobic digester.</title>
        <authorList>
            <person name="Kern T."/>
            <person name="Fischer M.A."/>
            <person name="Deppenmeier U."/>
            <person name="Schmitz R.A."/>
            <person name="Rother M."/>
        </authorList>
    </citation>
    <scope>NUCLEOTIDE SEQUENCE [LARGE SCALE GENOMIC DNA]</scope>
    <source>
        <strain evidence="2 4">E03.2</strain>
    </source>
</reference>
<feature type="domain" description="PAC" evidence="1">
    <location>
        <begin position="10"/>
        <end position="52"/>
    </location>
</feature>
<dbReference type="AlphaFoldDB" id="A0A660HWI7"/>
<dbReference type="Proteomes" id="UP000585579">
    <property type="component" value="Unassembled WGS sequence"/>
</dbReference>
<dbReference type="KEGG" id="mfz:AOB57_010750"/>
<reference evidence="2" key="2">
    <citation type="submission" date="2018-10" db="EMBL/GenBank/DDBJ databases">
        <authorList>
            <person name="Fischer M.A."/>
            <person name="Kern T."/>
            <person name="Deppenmeier U."/>
            <person name="Schmitz R.A."/>
            <person name="Rother M."/>
        </authorList>
    </citation>
    <scope>NUCLEOTIDE SEQUENCE</scope>
    <source>
        <strain evidence="2">E03.2</strain>
    </source>
</reference>
<dbReference type="EMBL" id="CP032683">
    <property type="protein sequence ID" value="AYK16426.1"/>
    <property type="molecule type" value="Genomic_DNA"/>
</dbReference>
<dbReference type="Proteomes" id="UP000053087">
    <property type="component" value="Chromosome"/>
</dbReference>
<sequence length="52" mass="6282">MRESPYNLSRELNFRIIHKSGRIKWVHQIYQKIKGQDGRSDKYQGVIYDVTE</sequence>
<evidence type="ECO:0000313" key="5">
    <source>
        <dbReference type="Proteomes" id="UP000585579"/>
    </source>
</evidence>
<evidence type="ECO:0000259" key="1">
    <source>
        <dbReference type="PROSITE" id="PS50113"/>
    </source>
</evidence>
<dbReference type="PROSITE" id="PS50113">
    <property type="entry name" value="PAC"/>
    <property type="match status" value="1"/>
</dbReference>
<organism evidence="2 4">
    <name type="scientific">Methanosarcina flavescens</name>
    <dbReference type="NCBI Taxonomy" id="1715806"/>
    <lineage>
        <taxon>Archaea</taxon>
        <taxon>Methanobacteriati</taxon>
        <taxon>Methanobacteriota</taxon>
        <taxon>Stenosarchaea group</taxon>
        <taxon>Methanomicrobia</taxon>
        <taxon>Methanosarcinales</taxon>
        <taxon>Methanosarcinaceae</taxon>
        <taxon>Methanosarcina</taxon>
    </lineage>
</organism>
<dbReference type="OrthoDB" id="8127at2157"/>
<dbReference type="InterPro" id="IPR013655">
    <property type="entry name" value="PAS_fold_3"/>
</dbReference>
<dbReference type="InterPro" id="IPR035965">
    <property type="entry name" value="PAS-like_dom_sf"/>
</dbReference>
<dbReference type="EMBL" id="JAAYQL010000077">
    <property type="protein sequence ID" value="NLK33636.1"/>
    <property type="molecule type" value="Genomic_DNA"/>
</dbReference>
<protein>
    <submittedName>
        <fullName evidence="3">PAS domain-containing protein</fullName>
    </submittedName>
</protein>
<dbReference type="Gene3D" id="2.10.70.100">
    <property type="match status" value="1"/>
</dbReference>
<dbReference type="GeneID" id="95973046"/>
<evidence type="ECO:0000313" key="2">
    <source>
        <dbReference type="EMBL" id="AYK16426.1"/>
    </source>
</evidence>
<dbReference type="SUPFAM" id="SSF55785">
    <property type="entry name" value="PYP-like sensor domain (PAS domain)"/>
    <property type="match status" value="1"/>
</dbReference>
<evidence type="ECO:0000313" key="4">
    <source>
        <dbReference type="Proteomes" id="UP000053087"/>
    </source>
</evidence>
<accession>A0A660HWI7</accession>
<reference evidence="3 5" key="3">
    <citation type="journal article" date="2020" name="Biotechnol. Biofuels">
        <title>New insights from the biogas microbiome by comprehensive genome-resolved metagenomics of nearly 1600 species originating from multiple anaerobic digesters.</title>
        <authorList>
            <person name="Campanaro S."/>
            <person name="Treu L."/>
            <person name="Rodriguez-R L.M."/>
            <person name="Kovalovszki A."/>
            <person name="Ziels R.M."/>
            <person name="Maus I."/>
            <person name="Zhu X."/>
            <person name="Kougias P.G."/>
            <person name="Basile A."/>
            <person name="Luo G."/>
            <person name="Schluter A."/>
            <person name="Konstantinidis K.T."/>
            <person name="Angelidaki I."/>
        </authorList>
    </citation>
    <scope>NUCLEOTIDE SEQUENCE [LARGE SCALE GENOMIC DNA]</scope>
    <source>
        <strain evidence="3">AS22ysBPME_46</strain>
    </source>
</reference>
<gene>
    <name evidence="2" type="ORF">AOB57_010750</name>
    <name evidence="3" type="ORF">GX302_12690</name>
</gene>
<name>A0A660HWI7_9EURY</name>
<dbReference type="InterPro" id="IPR000700">
    <property type="entry name" value="PAS-assoc_C"/>
</dbReference>
<keyword evidence="4" id="KW-1185">Reference proteome</keyword>
<proteinExistence type="predicted"/>
<dbReference type="RefSeq" id="WP_082384294.1">
    <property type="nucleotide sequence ID" value="NZ_CP032683.1"/>
</dbReference>